<accession>A0ABT1UNN7</accession>
<sequence length="433" mass="46804">MTSTPVTVRSRTLVWLAVVVVATLATATGPAVTPVSATTRGSTLAVDAGTVVRPVTRVGSGSLYGLKDAANPPSSALTPLRLNQLRQPPPGTEHRPNGSPVPVGDALVVAPTAMAAGAKMTIDMADIYDGFPYRWGGWPDWLSRVDKMIAAVRARPDITNINAWEPWNEPDWTWPGSAGTFNDGWARTYRQIRGSDPSTPILGPSISSWNAGWMRSFLTAAKASNTLPDVICWHELSGYQRVTGDVRAYRALEKELGITPRPISINEYATPDEIDVPSSVNHYIAQFEREGVRDAERAFWYESGTLNGLLHDNKPTASYWMYKWYGDQTGNIVKVTPTTYNDGVAAYDASRRVLNLVFGGEAGNNIIRITGLSQYGSSVTATLTHVGSTGRTTNVPAPATVFSRTHPVVNGTVTIPIDNEDYLGAYNLVLTPG</sequence>
<dbReference type="Gene3D" id="3.20.20.80">
    <property type="entry name" value="Glycosidases"/>
    <property type="match status" value="1"/>
</dbReference>
<feature type="chain" id="PRO_5046863575" description="Beta-xylosidase" evidence="2">
    <location>
        <begin position="28"/>
        <end position="433"/>
    </location>
</feature>
<reference evidence="3 4" key="1">
    <citation type="submission" date="2022-07" db="EMBL/GenBank/DDBJ databases">
        <authorList>
            <person name="Phongsopitanun W."/>
            <person name="Tanasupawat S."/>
        </authorList>
    </citation>
    <scope>NUCLEOTIDE SEQUENCE [LARGE SCALE GENOMIC DNA]</scope>
    <source>
        <strain evidence="3 4">RCU-064</strain>
    </source>
</reference>
<protein>
    <recommendedName>
        <fullName evidence="5">Beta-xylosidase</fullName>
    </recommendedName>
</protein>
<dbReference type="Proteomes" id="UP001204746">
    <property type="component" value="Unassembled WGS sequence"/>
</dbReference>
<feature type="region of interest" description="Disordered" evidence="1">
    <location>
        <begin position="70"/>
        <end position="101"/>
    </location>
</feature>
<comment type="caution">
    <text evidence="3">The sequence shown here is derived from an EMBL/GenBank/DDBJ whole genome shotgun (WGS) entry which is preliminary data.</text>
</comment>
<feature type="compositionally biased region" description="Low complexity" evidence="1">
    <location>
        <begin position="77"/>
        <end position="86"/>
    </location>
</feature>
<dbReference type="EMBL" id="JANIAA010000001">
    <property type="protein sequence ID" value="MCQ8186743.1"/>
    <property type="molecule type" value="Genomic_DNA"/>
</dbReference>
<feature type="signal peptide" evidence="2">
    <location>
        <begin position="1"/>
        <end position="27"/>
    </location>
</feature>
<dbReference type="SUPFAM" id="SSF51445">
    <property type="entry name" value="(Trans)glycosidases"/>
    <property type="match status" value="1"/>
</dbReference>
<organism evidence="3 4">
    <name type="scientific">Streptomyces rugosispiralis</name>
    <dbReference type="NCBI Taxonomy" id="2967341"/>
    <lineage>
        <taxon>Bacteria</taxon>
        <taxon>Bacillati</taxon>
        <taxon>Actinomycetota</taxon>
        <taxon>Actinomycetes</taxon>
        <taxon>Kitasatosporales</taxon>
        <taxon>Streptomycetaceae</taxon>
        <taxon>Streptomyces</taxon>
    </lineage>
</organism>
<proteinExistence type="predicted"/>
<evidence type="ECO:0000256" key="2">
    <source>
        <dbReference type="SAM" id="SignalP"/>
    </source>
</evidence>
<evidence type="ECO:0008006" key="5">
    <source>
        <dbReference type="Google" id="ProtNLM"/>
    </source>
</evidence>
<evidence type="ECO:0000256" key="1">
    <source>
        <dbReference type="SAM" id="MobiDB-lite"/>
    </source>
</evidence>
<gene>
    <name evidence="3" type="ORF">NP777_00435</name>
</gene>
<keyword evidence="2" id="KW-0732">Signal</keyword>
<evidence type="ECO:0000313" key="4">
    <source>
        <dbReference type="Proteomes" id="UP001204746"/>
    </source>
</evidence>
<dbReference type="RefSeq" id="WP_256647947.1">
    <property type="nucleotide sequence ID" value="NZ_JANIAA010000001.1"/>
</dbReference>
<name>A0ABT1UNN7_9ACTN</name>
<evidence type="ECO:0000313" key="3">
    <source>
        <dbReference type="EMBL" id="MCQ8186743.1"/>
    </source>
</evidence>
<dbReference type="InterPro" id="IPR017853">
    <property type="entry name" value="GH"/>
</dbReference>
<keyword evidence="4" id="KW-1185">Reference proteome</keyword>